<proteinExistence type="predicted"/>
<keyword evidence="1" id="KW-0812">Transmembrane</keyword>
<protein>
    <recommendedName>
        <fullName evidence="4">MARVEL domain-containing protein</fullName>
    </recommendedName>
</protein>
<dbReference type="AlphaFoldDB" id="A0A8K0SHT8"/>
<evidence type="ECO:0008006" key="4">
    <source>
        <dbReference type="Google" id="ProtNLM"/>
    </source>
</evidence>
<comment type="caution">
    <text evidence="2">The sequence shown here is derived from an EMBL/GenBank/DDBJ whole genome shotgun (WGS) entry which is preliminary data.</text>
</comment>
<feature type="transmembrane region" description="Helical" evidence="1">
    <location>
        <begin position="12"/>
        <end position="33"/>
    </location>
</feature>
<keyword evidence="3" id="KW-1185">Reference proteome</keyword>
<sequence length="157" mass="17406">MAIFGSLPLSYFLFTVLHIGCFALAITVCGLYGEDLQRADEAGVGANGRWVFAVVVGGLSALTSAIYCAPIVLRNLGIVGFVWNVIIFALWVAVFGLFGRMYINEDPEGDGGIERMRNAVWVDLANMLLWLIASLAMGAYWWRHRERRSRFTGRAKV</sequence>
<evidence type="ECO:0000313" key="2">
    <source>
        <dbReference type="EMBL" id="KAH7308537.1"/>
    </source>
</evidence>
<reference evidence="2" key="1">
    <citation type="journal article" date="2021" name="Nat. Commun.">
        <title>Genetic determinants of endophytism in the Arabidopsis root mycobiome.</title>
        <authorList>
            <person name="Mesny F."/>
            <person name="Miyauchi S."/>
            <person name="Thiergart T."/>
            <person name="Pickel B."/>
            <person name="Atanasova L."/>
            <person name="Karlsson M."/>
            <person name="Huettel B."/>
            <person name="Barry K.W."/>
            <person name="Haridas S."/>
            <person name="Chen C."/>
            <person name="Bauer D."/>
            <person name="Andreopoulos W."/>
            <person name="Pangilinan J."/>
            <person name="LaButti K."/>
            <person name="Riley R."/>
            <person name="Lipzen A."/>
            <person name="Clum A."/>
            <person name="Drula E."/>
            <person name="Henrissat B."/>
            <person name="Kohler A."/>
            <person name="Grigoriev I.V."/>
            <person name="Martin F.M."/>
            <person name="Hacquard S."/>
        </authorList>
    </citation>
    <scope>NUCLEOTIDE SEQUENCE</scope>
    <source>
        <strain evidence="2">MPI-CAGE-CH-0235</strain>
    </source>
</reference>
<feature type="transmembrane region" description="Helical" evidence="1">
    <location>
        <begin position="76"/>
        <end position="99"/>
    </location>
</feature>
<dbReference type="EMBL" id="JAGPNK010000015">
    <property type="protein sequence ID" value="KAH7308537.1"/>
    <property type="molecule type" value="Genomic_DNA"/>
</dbReference>
<evidence type="ECO:0000256" key="1">
    <source>
        <dbReference type="SAM" id="Phobius"/>
    </source>
</evidence>
<keyword evidence="1" id="KW-0472">Membrane</keyword>
<feature type="transmembrane region" description="Helical" evidence="1">
    <location>
        <begin position="119"/>
        <end position="142"/>
    </location>
</feature>
<name>A0A8K0SHT8_9HYPO</name>
<dbReference type="OrthoDB" id="5363290at2759"/>
<gene>
    <name evidence="2" type="ORF">B0I35DRAFT_453799</name>
</gene>
<evidence type="ECO:0000313" key="3">
    <source>
        <dbReference type="Proteomes" id="UP000813444"/>
    </source>
</evidence>
<dbReference type="PANTHER" id="PTHR42083">
    <property type="entry name" value="MARVEL DOMAIN-CONTAINING PROTEIN"/>
    <property type="match status" value="1"/>
</dbReference>
<dbReference type="PANTHER" id="PTHR42083:SF1">
    <property type="entry name" value="MARVEL DOMAIN-CONTAINING PROTEIN"/>
    <property type="match status" value="1"/>
</dbReference>
<keyword evidence="1" id="KW-1133">Transmembrane helix</keyword>
<accession>A0A8K0SHT8</accession>
<dbReference type="Proteomes" id="UP000813444">
    <property type="component" value="Unassembled WGS sequence"/>
</dbReference>
<feature type="transmembrane region" description="Helical" evidence="1">
    <location>
        <begin position="48"/>
        <end position="69"/>
    </location>
</feature>
<organism evidence="2 3">
    <name type="scientific">Stachybotrys elegans</name>
    <dbReference type="NCBI Taxonomy" id="80388"/>
    <lineage>
        <taxon>Eukaryota</taxon>
        <taxon>Fungi</taxon>
        <taxon>Dikarya</taxon>
        <taxon>Ascomycota</taxon>
        <taxon>Pezizomycotina</taxon>
        <taxon>Sordariomycetes</taxon>
        <taxon>Hypocreomycetidae</taxon>
        <taxon>Hypocreales</taxon>
        <taxon>Stachybotryaceae</taxon>
        <taxon>Stachybotrys</taxon>
    </lineage>
</organism>